<dbReference type="STRING" id="34475.A0A4Y9YDN6"/>
<evidence type="ECO:0000256" key="2">
    <source>
        <dbReference type="ARBA" id="ARBA00022801"/>
    </source>
</evidence>
<dbReference type="InterPro" id="IPR050534">
    <property type="entry name" value="Coronavir_polyprotein_1ab"/>
</dbReference>
<reference evidence="6 7" key="1">
    <citation type="submission" date="2019-01" db="EMBL/GenBank/DDBJ databases">
        <title>Genome sequencing of the rare red list fungi Fomitopsis rosea.</title>
        <authorList>
            <person name="Buettner E."/>
            <person name="Kellner H."/>
        </authorList>
    </citation>
    <scope>NUCLEOTIDE SEQUENCE [LARGE SCALE GENOMIC DNA]</scope>
    <source>
        <strain evidence="6 7">DSM 105464</strain>
    </source>
</reference>
<comment type="caution">
    <text evidence="6">The sequence shown here is derived from an EMBL/GenBank/DDBJ whole genome shotgun (WGS) entry which is preliminary data.</text>
</comment>
<dbReference type="GO" id="GO:0005524">
    <property type="term" value="F:ATP binding"/>
    <property type="evidence" value="ECO:0007669"/>
    <property type="project" value="UniProtKB-KW"/>
</dbReference>
<keyword evidence="2" id="KW-0378">Hydrolase</keyword>
<accession>A0A4Y9YDN6</accession>
<dbReference type="PANTHER" id="PTHR43788:SF8">
    <property type="entry name" value="DNA-BINDING PROTEIN SMUBP-2"/>
    <property type="match status" value="1"/>
</dbReference>
<evidence type="ECO:0000256" key="3">
    <source>
        <dbReference type="ARBA" id="ARBA00022806"/>
    </source>
</evidence>
<keyword evidence="3" id="KW-0347">Helicase</keyword>
<dbReference type="SUPFAM" id="SSF52540">
    <property type="entry name" value="P-loop containing nucleoside triphosphate hydrolases"/>
    <property type="match status" value="1"/>
</dbReference>
<dbReference type="EMBL" id="SEKV01000253">
    <property type="protein sequence ID" value="TFY60455.1"/>
    <property type="molecule type" value="Genomic_DNA"/>
</dbReference>
<organism evidence="6 7">
    <name type="scientific">Rhodofomes roseus</name>
    <dbReference type="NCBI Taxonomy" id="34475"/>
    <lineage>
        <taxon>Eukaryota</taxon>
        <taxon>Fungi</taxon>
        <taxon>Dikarya</taxon>
        <taxon>Basidiomycota</taxon>
        <taxon>Agaricomycotina</taxon>
        <taxon>Agaricomycetes</taxon>
        <taxon>Polyporales</taxon>
        <taxon>Rhodofomes</taxon>
    </lineage>
</organism>
<protein>
    <recommendedName>
        <fullName evidence="5">DNA2/NAM7 helicase-like C-terminal domain-containing protein</fullName>
    </recommendedName>
</protein>
<evidence type="ECO:0000313" key="6">
    <source>
        <dbReference type="EMBL" id="TFY60455.1"/>
    </source>
</evidence>
<dbReference type="CDD" id="cd18808">
    <property type="entry name" value="SF1_C_Upf1"/>
    <property type="match status" value="1"/>
</dbReference>
<evidence type="ECO:0000256" key="4">
    <source>
        <dbReference type="ARBA" id="ARBA00022840"/>
    </source>
</evidence>
<evidence type="ECO:0000259" key="5">
    <source>
        <dbReference type="Pfam" id="PF13087"/>
    </source>
</evidence>
<dbReference type="GO" id="GO:0016787">
    <property type="term" value="F:hydrolase activity"/>
    <property type="evidence" value="ECO:0007669"/>
    <property type="project" value="UniProtKB-KW"/>
</dbReference>
<keyword evidence="4" id="KW-0067">ATP-binding</keyword>
<dbReference type="Pfam" id="PF13087">
    <property type="entry name" value="AAA_12"/>
    <property type="match status" value="1"/>
</dbReference>
<keyword evidence="1" id="KW-0547">Nucleotide-binding</keyword>
<dbReference type="Gene3D" id="3.40.50.300">
    <property type="entry name" value="P-loop containing nucleotide triphosphate hydrolases"/>
    <property type="match status" value="2"/>
</dbReference>
<evidence type="ECO:0000256" key="1">
    <source>
        <dbReference type="ARBA" id="ARBA00022741"/>
    </source>
</evidence>
<name>A0A4Y9YDN6_9APHY</name>
<dbReference type="AlphaFoldDB" id="A0A4Y9YDN6"/>
<evidence type="ECO:0000313" key="7">
    <source>
        <dbReference type="Proteomes" id="UP000298390"/>
    </source>
</evidence>
<proteinExistence type="predicted"/>
<sequence length="783" mass="87511">MVRLSWNLEQTLLKTSHPELLVMEMDEADLVNFPLDALSALSDDFLGVACTQGAKGRLTHIAFATPTHILCVRMPGLPSLSRARHGRPAATQHPRGRKILREMLLDNEDHRKLGFDMHKIALSLYYDFELTIVKAIDLQSACFGHRQSVDIFVSLLGGEAGVHKRAVHDAFIGAGFTGGGVENLALRAWAACQAGTRPASFKKLQAAALIDTTVIPKRDLHWLAKFTRISWQLYALKPTKVKNDVRADFSKQRGTLQVEQTRFKTRMRTGSGNQTLHVEFHLNNGGTTASVGRVAAVKGKAAQINVHKAIDSTATIKSITTIGKEALTSAEMERESIVLSVLQQKLFFFQQPLARKIFDPSSARRTRVPSSSDYEFHLGDRVLNESQTVAVDLIVSENPDDQIVLVHGPPGTGKTSVIAASVIDMTEEPQKTYNIWLVAQSNVAVKNIAEKLASVDFFDFKILVSVDFHFDWHEHLYTKIESNVIRSDSFADNDLGTERLLSGSKVILCTLSMLSTHRLLASGYTRLVPVETVIIDEASQIELGDYLPLLGRFGHSIKKLVFIGDDRQLAPYGQDDLGNLPSIFELQHLRQDALFLDTQYRMPAPIGRFISKHVYDNRLKTIHSTISRRSCVLIDVCHGKETKTGHSWTNRAEADAIVVVARKFHAEGKTYRVITPYDAQRNLLERRLKEAKLPWENKCFNVDSFQGNEEDYILISVVRSDKTGFLSNMRRTNVMLSRCKCGMIICTSRAFMAGKAQSSLVGKLAQEWADGWVSWRDTLQGKF</sequence>
<feature type="domain" description="DNA2/NAM7 helicase-like C-terminal" evidence="5">
    <location>
        <begin position="587"/>
        <end position="748"/>
    </location>
</feature>
<gene>
    <name evidence="6" type="ORF">EVJ58_g5145</name>
</gene>
<dbReference type="InterPro" id="IPR041679">
    <property type="entry name" value="DNA2/NAM7-like_C"/>
</dbReference>
<dbReference type="InterPro" id="IPR027417">
    <property type="entry name" value="P-loop_NTPase"/>
</dbReference>
<dbReference type="InterPro" id="IPR047187">
    <property type="entry name" value="SF1_C_Upf1"/>
</dbReference>
<dbReference type="GO" id="GO:0043139">
    <property type="term" value="F:5'-3' DNA helicase activity"/>
    <property type="evidence" value="ECO:0007669"/>
    <property type="project" value="TreeGrafter"/>
</dbReference>
<dbReference type="Proteomes" id="UP000298390">
    <property type="component" value="Unassembled WGS sequence"/>
</dbReference>
<dbReference type="PANTHER" id="PTHR43788">
    <property type="entry name" value="DNA2/NAM7 HELICASE FAMILY MEMBER"/>
    <property type="match status" value="1"/>
</dbReference>
<dbReference type="Pfam" id="PF13245">
    <property type="entry name" value="AAA_19"/>
    <property type="match status" value="1"/>
</dbReference>